<dbReference type="InParanoid" id="G5A5U4"/>
<protein>
    <recommendedName>
        <fullName evidence="4">CCHC-type domain-containing protein</fullName>
    </recommendedName>
</protein>
<feature type="compositionally biased region" description="Low complexity" evidence="1">
    <location>
        <begin position="71"/>
        <end position="80"/>
    </location>
</feature>
<feature type="compositionally biased region" description="Polar residues" evidence="1">
    <location>
        <begin position="311"/>
        <end position="324"/>
    </location>
</feature>
<sequence length="1059" mass="117742">MVRVPGSLGDSGFHRKSVEDAQVKKEPGEEASTDIRINEDAAEQNKTRGLTECSEDFFRRNRGRSGDRSRGQTSTSSPGPFGDPGGSWLDPDYLDAIADKDEIVRKKPKAPGLDDEDPRPSALDWSEADLDRQYHLKELRDFLRQDPVMVILRPEQIDDPKGPISAPRVTDNKLMAVKNLLGLLKEAGFVAGAYEANGLFDQDLDVIQTVIQTLVDKLRPLVDVIADSPDLKVPVLVSPAPASSPRMESTGYRPSSPYVFAAEHVSDTSSEPQRMPLGPSGSVMLDARSRNQRQERMRSGPRKQKPKSTDRTTSATGSDASNNRLDSYFQAAMARFLKEQQATVATPTPVVDDNVGSRDVEMESAGSPDQDPSQWEYDLDDIDLPSSAPAAVVTAASGSTGSSLIQRARISAMPDLKEFSGKDQDEDRARSWTSKVKSASLRDQATDEEKCLTFADQLTGPAKNWYRQLGRSTRNKWSDLLRSFQIQYCGLGVSAAWQYYHSRKRSYESPLEYLYRLNVAALCAKLKIKDGDSKARREHVEHFIETLGDPDLADRLTILRLADAEDLEEVLRARERAKSRQKRSAFESKYLQKVLTSAPAAATNRAVRAVQIASQESGSDTGSDGSDSEGDLRRVYLASAEDKSRNAGGDATKPDRSNQAQINHDPPRSDPRSLSSPDGSERSNRCSHCGSRKHTDLDCWRRLRCEKCGKRGHPTDRCLFVCRGCGELHEMGKCPMEEFNNQIRQWCEARWHVARDRREDVKLGRSPGWNPVRAERSRYCIYAFVNNNTVDRVSGRTDLRGNTCDLHAKSTAKVLSLHRSDDFSRSDAEVPLDLQSGETRGYWKQLRPEEWFTPADGEVTTEISEHDRDRSRPRVSEHRKAAKSSDDTAVDGVPASERLPQVAEDSSIVGVDHLEMEPKPTSNRGDLVTSEPDRDVGADDQVHYHEGGDLSAEDVEGELAVLPEIAISTTDEVKIDHIKVGDLEFNTPEEIDRLRKKVWHRNHLLIGKGNALPPAARGVTCDIDVGDAKPIAQRVRKVAPQFVEKVFSGFYPESMGEGH</sequence>
<keyword evidence="3" id="KW-1185">Reference proteome</keyword>
<evidence type="ECO:0000256" key="1">
    <source>
        <dbReference type="SAM" id="MobiDB-lite"/>
    </source>
</evidence>
<evidence type="ECO:0008006" key="4">
    <source>
        <dbReference type="Google" id="ProtNLM"/>
    </source>
</evidence>
<evidence type="ECO:0000313" key="2">
    <source>
        <dbReference type="EMBL" id="EGZ08699.1"/>
    </source>
</evidence>
<gene>
    <name evidence="2" type="ORF">PHYSODRAFT_339130</name>
</gene>
<feature type="compositionally biased region" description="Basic and acidic residues" evidence="1">
    <location>
        <begin position="56"/>
        <end position="70"/>
    </location>
</feature>
<dbReference type="AlphaFoldDB" id="G5A5U4"/>
<feature type="compositionally biased region" description="Basic and acidic residues" evidence="1">
    <location>
        <begin position="287"/>
        <end position="298"/>
    </location>
</feature>
<name>G5A5U4_PHYSP</name>
<dbReference type="EMBL" id="JH159160">
    <property type="protein sequence ID" value="EGZ08699.1"/>
    <property type="molecule type" value="Genomic_DNA"/>
</dbReference>
<dbReference type="KEGG" id="psoj:PHYSODRAFT_339130"/>
<reference evidence="2 3" key="1">
    <citation type="journal article" date="2006" name="Science">
        <title>Phytophthora genome sequences uncover evolutionary origins and mechanisms of pathogenesis.</title>
        <authorList>
            <person name="Tyler B.M."/>
            <person name="Tripathy S."/>
            <person name="Zhang X."/>
            <person name="Dehal P."/>
            <person name="Jiang R.H."/>
            <person name="Aerts A."/>
            <person name="Arredondo F.D."/>
            <person name="Baxter L."/>
            <person name="Bensasson D."/>
            <person name="Beynon J.L."/>
            <person name="Chapman J."/>
            <person name="Damasceno C.M."/>
            <person name="Dorrance A.E."/>
            <person name="Dou D."/>
            <person name="Dickerman A.W."/>
            <person name="Dubchak I.L."/>
            <person name="Garbelotto M."/>
            <person name="Gijzen M."/>
            <person name="Gordon S.G."/>
            <person name="Govers F."/>
            <person name="Grunwald N.J."/>
            <person name="Huang W."/>
            <person name="Ivors K.L."/>
            <person name="Jones R.W."/>
            <person name="Kamoun S."/>
            <person name="Krampis K."/>
            <person name="Lamour K.H."/>
            <person name="Lee M.K."/>
            <person name="McDonald W.H."/>
            <person name="Medina M."/>
            <person name="Meijer H.J."/>
            <person name="Nordberg E.K."/>
            <person name="Maclean D.J."/>
            <person name="Ospina-Giraldo M.D."/>
            <person name="Morris P.F."/>
            <person name="Phuntumart V."/>
            <person name="Putnam N.H."/>
            <person name="Rash S."/>
            <person name="Rose J.K."/>
            <person name="Sakihama Y."/>
            <person name="Salamov A.A."/>
            <person name="Savidor A."/>
            <person name="Scheuring C.F."/>
            <person name="Smith B.M."/>
            <person name="Sobral B.W."/>
            <person name="Terry A."/>
            <person name="Torto-Alalibo T.A."/>
            <person name="Win J."/>
            <person name="Xu Z."/>
            <person name="Zhang H."/>
            <person name="Grigoriev I.V."/>
            <person name="Rokhsar D.S."/>
            <person name="Boore J.L."/>
        </authorList>
    </citation>
    <scope>NUCLEOTIDE SEQUENCE [LARGE SCALE GENOMIC DNA]</scope>
    <source>
        <strain evidence="2 3">P6497</strain>
    </source>
</reference>
<dbReference type="GeneID" id="20647692"/>
<feature type="compositionally biased region" description="Low complexity" evidence="1">
    <location>
        <begin position="612"/>
        <end position="625"/>
    </location>
</feature>
<organism evidence="2 3">
    <name type="scientific">Phytophthora sojae (strain P6497)</name>
    <name type="common">Soybean stem and root rot agent</name>
    <name type="synonym">Phytophthora megasperma f. sp. glycines</name>
    <dbReference type="NCBI Taxonomy" id="1094619"/>
    <lineage>
        <taxon>Eukaryota</taxon>
        <taxon>Sar</taxon>
        <taxon>Stramenopiles</taxon>
        <taxon>Oomycota</taxon>
        <taxon>Peronosporomycetes</taxon>
        <taxon>Peronosporales</taxon>
        <taxon>Peronosporaceae</taxon>
        <taxon>Phytophthora</taxon>
    </lineage>
</organism>
<dbReference type="Proteomes" id="UP000002640">
    <property type="component" value="Unassembled WGS sequence"/>
</dbReference>
<feature type="compositionally biased region" description="Basic and acidic residues" evidence="1">
    <location>
        <begin position="12"/>
        <end position="28"/>
    </location>
</feature>
<dbReference type="RefSeq" id="XP_009535332.1">
    <property type="nucleotide sequence ID" value="XM_009537037.1"/>
</dbReference>
<feature type="region of interest" description="Disordered" evidence="1">
    <location>
        <begin position="265"/>
        <end position="324"/>
    </location>
</feature>
<feature type="compositionally biased region" description="Basic and acidic residues" evidence="1">
    <location>
        <begin position="931"/>
        <end position="942"/>
    </location>
</feature>
<feature type="region of interest" description="Disordered" evidence="1">
    <location>
        <begin position="916"/>
        <end position="942"/>
    </location>
</feature>
<feature type="region of interest" description="Disordered" evidence="1">
    <location>
        <begin position="1"/>
        <end position="92"/>
    </location>
</feature>
<proteinExistence type="predicted"/>
<evidence type="ECO:0000313" key="3">
    <source>
        <dbReference type="Proteomes" id="UP000002640"/>
    </source>
</evidence>
<feature type="region of interest" description="Disordered" evidence="1">
    <location>
        <begin position="639"/>
        <end position="693"/>
    </location>
</feature>
<feature type="compositionally biased region" description="Basic and acidic residues" evidence="1">
    <location>
        <begin position="36"/>
        <end position="46"/>
    </location>
</feature>
<accession>G5A5U4</accession>
<feature type="compositionally biased region" description="Basic and acidic residues" evidence="1">
    <location>
        <begin position="863"/>
        <end position="886"/>
    </location>
</feature>
<feature type="region of interest" description="Disordered" evidence="1">
    <location>
        <begin position="612"/>
        <end position="631"/>
    </location>
</feature>
<feature type="region of interest" description="Disordered" evidence="1">
    <location>
        <begin position="105"/>
        <end position="126"/>
    </location>
</feature>
<feature type="region of interest" description="Disordered" evidence="1">
    <location>
        <begin position="344"/>
        <end position="374"/>
    </location>
</feature>
<feature type="region of interest" description="Disordered" evidence="1">
    <location>
        <begin position="854"/>
        <end position="897"/>
    </location>
</feature>